<dbReference type="Proteomes" id="UP000799755">
    <property type="component" value="Unassembled WGS sequence"/>
</dbReference>
<dbReference type="EMBL" id="MU003504">
    <property type="protein sequence ID" value="KAF2471841.1"/>
    <property type="molecule type" value="Genomic_DNA"/>
</dbReference>
<comment type="caution">
    <text evidence="1">The sequence shown here is derived from an EMBL/GenBank/DDBJ whole genome shotgun (WGS) entry which is preliminary data.</text>
</comment>
<accession>A0ACB6QY46</accession>
<sequence length="996" mass="113913">MLHEIWCPDLTKLLHLCIRRRWEGGDGKSPNIHSLRRRKEYTARRREFPVSSSSHATPPSRFIERLLCVFSLNLNIRVTSRLFTKMSPVMHIRVPGRPGDGSAPSGAVADRKAAAVEYRALLKRMFPNLDSLALSEFFRSPTTHKCAGNNVDEDMTMPTKGTGFFDLGDKTRECVLRYVLVDSNPINVPATLYEPHEVPEVIHTDPRLTNMGMRIYFSENTFHFKYPEILEDFASKNKKATKVIRKLGLDLDSKFLIRVVSWLKPFENLNELTIGINERSLVEYMSNTSEGFQKCEMHPQDISFQLNLLVLRVPGMDALRAVRVPKVTFTPLIHGSKDDKVYALRTTGPIPVGVLDTIVAKEMMRPKDPKRSLKRTHTPVSNIAVAAIHPHAPAFRFLDLPAELRNQIYLPTAVPARTSPPTANTISQEATGIYYATNEFVFYYPAQLMAFIQVLGASRRAMIEKVTLWYKTQSQGGIETTDISLMMAKQLSGLKELEVAVSLDSRYYEKSRRLEFRWASGRCRWVSKNGRRRVEDVGEMGICGVGGVARYQMIYLINYAASKFLRAKKRVKQWEESVDVWVTSYYLCIFEVTPSQEPSSIQLPISLQSSSLMKKITKMSQESSRAQTPPFPAKIWLKIQRRELRELSMSIMYFGVNWKDLYLKAYLLFCTRINRWLIIRILIVEPRPYICRLHIASILSHTKQSIPQRSMSTKHLGRIEMYLGLIAWFRNKRNLDLETPFKSVIERFTTQGRRIIDHPAVTHSHKPSSLSLFQGPHQLLDRYNTLISNSLLLLISFQVICSRRDCSLVGGMSLVRSDVLWIEGLRVDRAVNHRALGFTRSYLDSSASKGTTSLWDSSKDGQISWRLFPQLFHTATHHSHTNVVLSFHVLDSIGVTTIFARLRNWITYNSSAWFVSVTDLGGSRSLNQFLEKTYPPFGARCLDLHSTKKNVLYRLLYASNSTMTIDISCLEARMFLLSPLISRTLSIDIIVDEFEM</sequence>
<evidence type="ECO:0000313" key="1">
    <source>
        <dbReference type="EMBL" id="KAF2471841.1"/>
    </source>
</evidence>
<gene>
    <name evidence="1" type="ORF">BDR25DRAFT_354349</name>
</gene>
<keyword evidence="2" id="KW-1185">Reference proteome</keyword>
<reference evidence="1" key="1">
    <citation type="journal article" date="2020" name="Stud. Mycol.">
        <title>101 Dothideomycetes genomes: a test case for predicting lifestyles and emergence of pathogens.</title>
        <authorList>
            <person name="Haridas S."/>
            <person name="Albert R."/>
            <person name="Binder M."/>
            <person name="Bloem J."/>
            <person name="Labutti K."/>
            <person name="Salamov A."/>
            <person name="Andreopoulos B."/>
            <person name="Baker S."/>
            <person name="Barry K."/>
            <person name="Bills G."/>
            <person name="Bluhm B."/>
            <person name="Cannon C."/>
            <person name="Castanera R."/>
            <person name="Culley D."/>
            <person name="Daum C."/>
            <person name="Ezra D."/>
            <person name="Gonzalez J."/>
            <person name="Henrissat B."/>
            <person name="Kuo A."/>
            <person name="Liang C."/>
            <person name="Lipzen A."/>
            <person name="Lutzoni F."/>
            <person name="Magnuson J."/>
            <person name="Mondo S."/>
            <person name="Nolan M."/>
            <person name="Ohm R."/>
            <person name="Pangilinan J."/>
            <person name="Park H.-J."/>
            <person name="Ramirez L."/>
            <person name="Alfaro M."/>
            <person name="Sun H."/>
            <person name="Tritt A."/>
            <person name="Yoshinaga Y."/>
            <person name="Zwiers L.-H."/>
            <person name="Turgeon B."/>
            <person name="Goodwin S."/>
            <person name="Spatafora J."/>
            <person name="Crous P."/>
            <person name="Grigoriev I."/>
        </authorList>
    </citation>
    <scope>NUCLEOTIDE SEQUENCE</scope>
    <source>
        <strain evidence="1">ATCC 200398</strain>
    </source>
</reference>
<evidence type="ECO:0000313" key="2">
    <source>
        <dbReference type="Proteomes" id="UP000799755"/>
    </source>
</evidence>
<protein>
    <submittedName>
        <fullName evidence="1">Uncharacterized protein</fullName>
    </submittedName>
</protein>
<proteinExistence type="predicted"/>
<name>A0ACB6QY46_9PLEO</name>
<organism evidence="1 2">
    <name type="scientific">Lindgomyces ingoldianus</name>
    <dbReference type="NCBI Taxonomy" id="673940"/>
    <lineage>
        <taxon>Eukaryota</taxon>
        <taxon>Fungi</taxon>
        <taxon>Dikarya</taxon>
        <taxon>Ascomycota</taxon>
        <taxon>Pezizomycotina</taxon>
        <taxon>Dothideomycetes</taxon>
        <taxon>Pleosporomycetidae</taxon>
        <taxon>Pleosporales</taxon>
        <taxon>Lindgomycetaceae</taxon>
        <taxon>Lindgomyces</taxon>
    </lineage>
</organism>